<dbReference type="SUPFAM" id="SSF143120">
    <property type="entry name" value="YefM-like"/>
    <property type="match status" value="1"/>
</dbReference>
<name>A0A127F524_STEDE</name>
<dbReference type="NCBIfam" id="TIGR01552">
    <property type="entry name" value="phd_fam"/>
    <property type="match status" value="1"/>
</dbReference>
<proteinExistence type="inferred from homology"/>
<feature type="region of interest" description="Disordered" evidence="3">
    <location>
        <begin position="71"/>
        <end position="93"/>
    </location>
</feature>
<comment type="function">
    <text evidence="2">Antitoxin component of a type II toxin-antitoxin (TA) system.</text>
</comment>
<dbReference type="AlphaFoldDB" id="A0A127F524"/>
<sequence>MNVNAAEFKAKCLKLIDEVAATHQPLVITKRGKPVARIVPVEDEPSPPSLFGYMKGTGEIVGDIINVPSEPWSAETGDESDLYVPVVPKDSAP</sequence>
<protein>
    <recommendedName>
        <fullName evidence="2">Antitoxin</fullName>
    </recommendedName>
</protein>
<dbReference type="OrthoDB" id="9800503at2"/>
<dbReference type="KEGG" id="sdf:ACG33_00100"/>
<dbReference type="InterPro" id="IPR006442">
    <property type="entry name" value="Antitoxin_Phd/YefM"/>
</dbReference>
<dbReference type="Pfam" id="PF02604">
    <property type="entry name" value="PhdYeFM_antitox"/>
    <property type="match status" value="1"/>
</dbReference>
<dbReference type="RefSeq" id="WP_066917801.1">
    <property type="nucleotide sequence ID" value="NZ_CP011971.1"/>
</dbReference>
<gene>
    <name evidence="4" type="ORF">ACG33_00100</name>
</gene>
<dbReference type="Gene3D" id="3.40.1620.10">
    <property type="entry name" value="YefM-like domain"/>
    <property type="match status" value="1"/>
</dbReference>
<evidence type="ECO:0000313" key="5">
    <source>
        <dbReference type="Proteomes" id="UP000070250"/>
    </source>
</evidence>
<dbReference type="PATRIC" id="fig|465721.4.peg.22"/>
<reference evidence="4 5" key="1">
    <citation type="submission" date="2015-06" db="EMBL/GenBank/DDBJ databases">
        <title>A Comprehensive Approach to Explore the Metabolic and Phylogenetic Diversity of Bacterial Steroid Degradation in the Environment: Testosterone as an Example.</title>
        <authorList>
            <person name="Yang F.-C."/>
            <person name="Chen Y.-L."/>
            <person name="Yu C.-P."/>
            <person name="Tang S.-L."/>
            <person name="Wang P.-H."/>
            <person name="Ismail W."/>
            <person name="Wang C.-H."/>
            <person name="Yang C.-Y."/>
            <person name="Chiang Y.-R."/>
        </authorList>
    </citation>
    <scope>NUCLEOTIDE SEQUENCE [LARGE SCALE GENOMIC DNA]</scope>
    <source>
        <strain evidence="4 5">DSM 18526</strain>
    </source>
</reference>
<evidence type="ECO:0000256" key="1">
    <source>
        <dbReference type="ARBA" id="ARBA00009981"/>
    </source>
</evidence>
<dbReference type="Proteomes" id="UP000070250">
    <property type="component" value="Chromosome"/>
</dbReference>
<evidence type="ECO:0000256" key="3">
    <source>
        <dbReference type="SAM" id="MobiDB-lite"/>
    </source>
</evidence>
<dbReference type="EMBL" id="CP011971">
    <property type="protein sequence ID" value="AMN45527.1"/>
    <property type="molecule type" value="Genomic_DNA"/>
</dbReference>
<comment type="similarity">
    <text evidence="1 2">Belongs to the phD/YefM antitoxin family.</text>
</comment>
<accession>A0A127F524</accession>
<organism evidence="4 5">
    <name type="scientific">Steroidobacter denitrificans</name>
    <dbReference type="NCBI Taxonomy" id="465721"/>
    <lineage>
        <taxon>Bacteria</taxon>
        <taxon>Pseudomonadati</taxon>
        <taxon>Pseudomonadota</taxon>
        <taxon>Gammaproteobacteria</taxon>
        <taxon>Steroidobacterales</taxon>
        <taxon>Steroidobacteraceae</taxon>
        <taxon>Steroidobacter</taxon>
    </lineage>
</organism>
<evidence type="ECO:0000256" key="2">
    <source>
        <dbReference type="RuleBase" id="RU362080"/>
    </source>
</evidence>
<dbReference type="STRING" id="465721.ACG33_00100"/>
<dbReference type="InterPro" id="IPR036165">
    <property type="entry name" value="YefM-like_sf"/>
</dbReference>
<evidence type="ECO:0000313" key="4">
    <source>
        <dbReference type="EMBL" id="AMN45527.1"/>
    </source>
</evidence>
<keyword evidence="5" id="KW-1185">Reference proteome</keyword>